<reference evidence="3 4" key="1">
    <citation type="submission" date="2016-10" db="EMBL/GenBank/DDBJ databases">
        <authorList>
            <person name="de Groot N.N."/>
        </authorList>
    </citation>
    <scope>NUCLEOTIDE SEQUENCE [LARGE SCALE GENOMIC DNA]</scope>
    <source>
        <strain evidence="3 4">CGMCC 1.11156</strain>
    </source>
</reference>
<dbReference type="InterPro" id="IPR011006">
    <property type="entry name" value="CheY-like_superfamily"/>
</dbReference>
<dbReference type="OrthoDB" id="9793549at2"/>
<dbReference type="InterPro" id="IPR001789">
    <property type="entry name" value="Sig_transdc_resp-reg_receiver"/>
</dbReference>
<dbReference type="RefSeq" id="WP_091109976.1">
    <property type="nucleotide sequence ID" value="NZ_BKAF01000001.1"/>
</dbReference>
<evidence type="ECO:0000259" key="2">
    <source>
        <dbReference type="PROSITE" id="PS50110"/>
    </source>
</evidence>
<gene>
    <name evidence="3" type="ORF">SAMN05216561_101421</name>
</gene>
<keyword evidence="1" id="KW-0597">Phosphoprotein</keyword>
<dbReference type="Proteomes" id="UP000198649">
    <property type="component" value="Unassembled WGS sequence"/>
</dbReference>
<dbReference type="STRING" id="1005945.SAMN05216561_101421"/>
<protein>
    <submittedName>
        <fullName evidence="3">Response regulator receiver domain-containing protein</fullName>
    </submittedName>
</protein>
<dbReference type="SMART" id="SM00448">
    <property type="entry name" value="REC"/>
    <property type="match status" value="1"/>
</dbReference>
<organism evidence="3 4">
    <name type="scientific">Nocardioides psychrotolerans</name>
    <dbReference type="NCBI Taxonomy" id="1005945"/>
    <lineage>
        <taxon>Bacteria</taxon>
        <taxon>Bacillati</taxon>
        <taxon>Actinomycetota</taxon>
        <taxon>Actinomycetes</taxon>
        <taxon>Propionibacteriales</taxon>
        <taxon>Nocardioidaceae</taxon>
        <taxon>Nocardioides</taxon>
    </lineage>
</organism>
<dbReference type="PANTHER" id="PTHR44520:SF1">
    <property type="entry name" value="TWO-COMPONENT SYSTEM REGULATORY PROTEIN"/>
    <property type="match status" value="1"/>
</dbReference>
<feature type="domain" description="Response regulatory" evidence="2">
    <location>
        <begin position="12"/>
        <end position="137"/>
    </location>
</feature>
<dbReference type="GO" id="GO:0000160">
    <property type="term" value="P:phosphorelay signal transduction system"/>
    <property type="evidence" value="ECO:0007669"/>
    <property type="project" value="InterPro"/>
</dbReference>
<name>A0A1I3BZR6_9ACTN</name>
<keyword evidence="4" id="KW-1185">Reference proteome</keyword>
<dbReference type="EMBL" id="FOQG01000001">
    <property type="protein sequence ID" value="SFH67805.1"/>
    <property type="molecule type" value="Genomic_DNA"/>
</dbReference>
<proteinExistence type="predicted"/>
<dbReference type="PROSITE" id="PS50110">
    <property type="entry name" value="RESPONSE_REGULATORY"/>
    <property type="match status" value="1"/>
</dbReference>
<feature type="modified residue" description="4-aspartylphosphate" evidence="1">
    <location>
        <position position="70"/>
    </location>
</feature>
<dbReference type="InterPro" id="IPR052893">
    <property type="entry name" value="TCS_response_regulator"/>
</dbReference>
<dbReference type="Gene3D" id="3.40.50.2300">
    <property type="match status" value="1"/>
</dbReference>
<evidence type="ECO:0000313" key="4">
    <source>
        <dbReference type="Proteomes" id="UP000198649"/>
    </source>
</evidence>
<evidence type="ECO:0000256" key="1">
    <source>
        <dbReference type="PROSITE-ProRule" id="PRU00169"/>
    </source>
</evidence>
<accession>A0A1I3BZR6</accession>
<dbReference type="PANTHER" id="PTHR44520">
    <property type="entry name" value="RESPONSE REGULATOR RCP1-RELATED"/>
    <property type="match status" value="1"/>
</dbReference>
<dbReference type="AlphaFoldDB" id="A0A1I3BZR6"/>
<evidence type="ECO:0000313" key="3">
    <source>
        <dbReference type="EMBL" id="SFH67805.1"/>
    </source>
</evidence>
<sequence>MAGTPHPATSPPVLVASADPARAAALATALAAGGLANPVRTATSVRDAVDLLLGIPGRTRDRVPVVVVTDHRFPDGSGVEVLRAARGHLQLRRTPVVVVGHDATEAELDEMHRLGVSAYLNVGVAAVALLDVVRRLPLPWSLAPAPAVGAHVPGGLR</sequence>
<dbReference type="SUPFAM" id="SSF52172">
    <property type="entry name" value="CheY-like"/>
    <property type="match status" value="1"/>
</dbReference>